<evidence type="ECO:0000259" key="2">
    <source>
        <dbReference type="Pfam" id="PF14949"/>
    </source>
</evidence>
<feature type="region of interest" description="Disordered" evidence="1">
    <location>
        <begin position="1"/>
        <end position="81"/>
    </location>
</feature>
<feature type="domain" description="ARF7 effector protein C-terminal" evidence="2">
    <location>
        <begin position="69"/>
        <end position="159"/>
    </location>
</feature>
<dbReference type="InterPro" id="IPR029264">
    <property type="entry name" value="ARF7EP_C"/>
</dbReference>
<feature type="compositionally biased region" description="Low complexity" evidence="1">
    <location>
        <begin position="52"/>
        <end position="67"/>
    </location>
</feature>
<dbReference type="Proteomes" id="UP001152799">
    <property type="component" value="Chromosome 1"/>
</dbReference>
<gene>
    <name evidence="3" type="ORF">CEUTPL_LOCUS1663</name>
</gene>
<proteinExistence type="predicted"/>
<sequence>MNTDSTSSEDEYNPSNRQGNLRTARKSTTGSQSQSRSSSSSSRRQAAKRASKAISASASSTSTSTSSFEKTMETFNPDLSQREKRKIIKKFQPPVVTTTRKPLGAVYDEYGTHMSTNINMCDCLDIKCAGCFFECPKCGSEKCGKECRVHRNYIIDCMEYHGREKIVKNPLLRK</sequence>
<dbReference type="AlphaFoldDB" id="A0A9N9MBK4"/>
<dbReference type="Pfam" id="PF14949">
    <property type="entry name" value="ARF7EP_C"/>
    <property type="match status" value="1"/>
</dbReference>
<accession>A0A9N9MBK4</accession>
<evidence type="ECO:0000256" key="1">
    <source>
        <dbReference type="SAM" id="MobiDB-lite"/>
    </source>
</evidence>
<evidence type="ECO:0000313" key="4">
    <source>
        <dbReference type="Proteomes" id="UP001152799"/>
    </source>
</evidence>
<keyword evidence="4" id="KW-1185">Reference proteome</keyword>
<organism evidence="3 4">
    <name type="scientific">Ceutorhynchus assimilis</name>
    <name type="common">cabbage seed weevil</name>
    <dbReference type="NCBI Taxonomy" id="467358"/>
    <lineage>
        <taxon>Eukaryota</taxon>
        <taxon>Metazoa</taxon>
        <taxon>Ecdysozoa</taxon>
        <taxon>Arthropoda</taxon>
        <taxon>Hexapoda</taxon>
        <taxon>Insecta</taxon>
        <taxon>Pterygota</taxon>
        <taxon>Neoptera</taxon>
        <taxon>Endopterygota</taxon>
        <taxon>Coleoptera</taxon>
        <taxon>Polyphaga</taxon>
        <taxon>Cucujiformia</taxon>
        <taxon>Curculionidae</taxon>
        <taxon>Ceutorhynchinae</taxon>
        <taxon>Ceutorhynchus</taxon>
    </lineage>
</organism>
<dbReference type="PANTHER" id="PTHR46536">
    <property type="entry name" value="ARL14 EFFECTOR PROTEIN"/>
    <property type="match status" value="1"/>
</dbReference>
<evidence type="ECO:0000313" key="3">
    <source>
        <dbReference type="EMBL" id="CAG9760950.1"/>
    </source>
</evidence>
<name>A0A9N9MBK4_9CUCU</name>
<reference evidence="3" key="1">
    <citation type="submission" date="2022-01" db="EMBL/GenBank/DDBJ databases">
        <authorList>
            <person name="King R."/>
        </authorList>
    </citation>
    <scope>NUCLEOTIDE SEQUENCE</scope>
</reference>
<dbReference type="EMBL" id="OU892277">
    <property type="protein sequence ID" value="CAG9760950.1"/>
    <property type="molecule type" value="Genomic_DNA"/>
</dbReference>
<dbReference type="OrthoDB" id="5984406at2759"/>
<protein>
    <recommendedName>
        <fullName evidence="2">ARF7 effector protein C-terminal domain-containing protein</fullName>
    </recommendedName>
</protein>
<dbReference type="PANTHER" id="PTHR46536:SF3">
    <property type="entry name" value="ARF7 EFFECTOR PROTEIN C-TERMINAL DOMAIN-CONTAINING PROTEIN"/>
    <property type="match status" value="1"/>
</dbReference>
<feature type="compositionally biased region" description="Low complexity" evidence="1">
    <location>
        <begin position="26"/>
        <end position="44"/>
    </location>
</feature>